<dbReference type="InterPro" id="IPR045087">
    <property type="entry name" value="Cu-oxidase_fam"/>
</dbReference>
<feature type="signal peptide" evidence="3">
    <location>
        <begin position="1"/>
        <end position="26"/>
    </location>
</feature>
<dbReference type="InterPro" id="IPR011707">
    <property type="entry name" value="Cu-oxidase-like_N"/>
</dbReference>
<proteinExistence type="predicted"/>
<evidence type="ECO:0000313" key="7">
    <source>
        <dbReference type="Proteomes" id="UP000321523"/>
    </source>
</evidence>
<dbReference type="SUPFAM" id="SSF49503">
    <property type="entry name" value="Cupredoxins"/>
    <property type="match status" value="3"/>
</dbReference>
<dbReference type="InterPro" id="IPR008972">
    <property type="entry name" value="Cupredoxin"/>
</dbReference>
<dbReference type="Pfam" id="PF07731">
    <property type="entry name" value="Cu-oxidase_2"/>
    <property type="match status" value="1"/>
</dbReference>
<dbReference type="RefSeq" id="WP_052831530.1">
    <property type="nucleotide sequence ID" value="NZ_BJYZ01000015.1"/>
</dbReference>
<feature type="domain" description="Plastocyanin-like" evidence="5">
    <location>
        <begin position="148"/>
        <end position="220"/>
    </location>
</feature>
<dbReference type="GO" id="GO:0016491">
    <property type="term" value="F:oxidoreductase activity"/>
    <property type="evidence" value="ECO:0007669"/>
    <property type="project" value="UniProtKB-KW"/>
</dbReference>
<dbReference type="EMBL" id="BJYZ01000015">
    <property type="protein sequence ID" value="GEO39312.1"/>
    <property type="molecule type" value="Genomic_DNA"/>
</dbReference>
<sequence length="691" mass="74351">MIESGQGLAGAAAALVLLAAASGASAQDKPLNRVFGNPPVLGQPSAATGAASLLRLPAPGPRVSNERSYNLDIKYVESRLFDPSTGHDQKVRLRGYVGTDTDPNRPYIAPTIEVAPGDTVRVTLNNKLPVDPTCTDSSLPTDTPHCFNGTNLHSHGLWVSPTGNSDNVLLKLLPGNSFQYEYNIPSDHPSGTFWYHPHLHGSTALQVASGMAGALVVRGNRPPTPVANGDLDTLLVDAKGASIPEKLLVFQQIQYACEGPDHKVQMLPNGIVDWTCLPGDTGVIESYAQFGPGTWAASGRWTSINGQILPHFEVPKSGLAERWRLVHAGVRETITVQFRKLKSSVGPIDELHLQAKDSDQFVQDSCVGDPVPYQIVASDGLTMAKAQEVTATTLQPGYRNDLLVIFPEAGEYCVSEVATPASGNVSDAASGREILGFVSVGNGTTLSGANAIRKALTEQLVATAERVYADPVVKGKVVKDLKEGLKLTSFVPRPTITDDEVNGYQDLVFFIDTTSSANVTFEVGNDFTMTKNAAGNYVPTSAEPYSPSRIDRELPLGGVQQWELRSYFVSHPFHIHVNPFQIVKIVDPNGKDVSVSGAVDDADPTGVDPQYPGLQGVWKDTLWVKSLIKSPTGLTDPPTGIYKIVIRTRYERYIGQFVLHCHILDHEDQGMMQNINIAIPDGQGGVTHGHH</sequence>
<keyword evidence="3" id="KW-0732">Signal</keyword>
<comment type="caution">
    <text evidence="6">The sequence shown here is derived from an EMBL/GenBank/DDBJ whole genome shotgun (WGS) entry which is preliminary data.</text>
</comment>
<keyword evidence="2" id="KW-0560">Oxidoreductase</keyword>
<evidence type="ECO:0000259" key="4">
    <source>
        <dbReference type="Pfam" id="PF07731"/>
    </source>
</evidence>
<protein>
    <submittedName>
        <fullName evidence="6">L-ascorbate oxidase</fullName>
    </submittedName>
</protein>
<dbReference type="PROSITE" id="PS00080">
    <property type="entry name" value="MULTICOPPER_OXIDASE2"/>
    <property type="match status" value="1"/>
</dbReference>
<dbReference type="InterPro" id="IPR011706">
    <property type="entry name" value="Cu-oxidase_C"/>
</dbReference>
<dbReference type="Gene3D" id="2.60.40.420">
    <property type="entry name" value="Cupredoxins - blue copper proteins"/>
    <property type="match status" value="3"/>
</dbReference>
<accession>A0A512DS47</accession>
<evidence type="ECO:0000256" key="1">
    <source>
        <dbReference type="ARBA" id="ARBA00022723"/>
    </source>
</evidence>
<evidence type="ECO:0000313" key="6">
    <source>
        <dbReference type="EMBL" id="GEO39312.1"/>
    </source>
</evidence>
<feature type="chain" id="PRO_5022173177" evidence="3">
    <location>
        <begin position="27"/>
        <end position="691"/>
    </location>
</feature>
<dbReference type="AlphaFoldDB" id="A0A512DS47"/>
<dbReference type="PROSITE" id="PS00079">
    <property type="entry name" value="MULTICOPPER_OXIDASE1"/>
    <property type="match status" value="1"/>
</dbReference>
<reference evidence="6 7" key="1">
    <citation type="submission" date="2019-07" db="EMBL/GenBank/DDBJ databases">
        <title>Whole genome shotgun sequence of Skermanella aerolata NBRC 106429.</title>
        <authorList>
            <person name="Hosoyama A."/>
            <person name="Uohara A."/>
            <person name="Ohji S."/>
            <person name="Ichikawa N."/>
        </authorList>
    </citation>
    <scope>NUCLEOTIDE SEQUENCE [LARGE SCALE GENOMIC DNA]</scope>
    <source>
        <strain evidence="6 7">NBRC 106429</strain>
    </source>
</reference>
<dbReference type="CDD" id="cd13900">
    <property type="entry name" value="CuRO_3_Tth-MCO_like"/>
    <property type="match status" value="1"/>
</dbReference>
<dbReference type="PANTHER" id="PTHR11709">
    <property type="entry name" value="MULTI-COPPER OXIDASE"/>
    <property type="match status" value="1"/>
</dbReference>
<dbReference type="InterPro" id="IPR002355">
    <property type="entry name" value="Cu_oxidase_Cu_BS"/>
</dbReference>
<evidence type="ECO:0000259" key="5">
    <source>
        <dbReference type="Pfam" id="PF07732"/>
    </source>
</evidence>
<evidence type="ECO:0000256" key="3">
    <source>
        <dbReference type="SAM" id="SignalP"/>
    </source>
</evidence>
<dbReference type="CDD" id="cd13853">
    <property type="entry name" value="CuRO_1_Tth-MCO_like"/>
    <property type="match status" value="1"/>
</dbReference>
<keyword evidence="7" id="KW-1185">Reference proteome</keyword>
<name>A0A512DS47_9PROT</name>
<keyword evidence="1" id="KW-0479">Metal-binding</keyword>
<dbReference type="GO" id="GO:0005507">
    <property type="term" value="F:copper ion binding"/>
    <property type="evidence" value="ECO:0007669"/>
    <property type="project" value="InterPro"/>
</dbReference>
<dbReference type="PANTHER" id="PTHR11709:SF2">
    <property type="entry name" value="MULTICOPPER OXIDASE LPR1"/>
    <property type="match status" value="1"/>
</dbReference>
<dbReference type="Proteomes" id="UP000321523">
    <property type="component" value="Unassembled WGS sequence"/>
</dbReference>
<gene>
    <name evidence="6" type="ORF">SAE02_34600</name>
</gene>
<feature type="domain" description="Plastocyanin-like" evidence="4">
    <location>
        <begin position="524"/>
        <end position="676"/>
    </location>
</feature>
<organism evidence="6 7">
    <name type="scientific">Skermanella aerolata</name>
    <dbReference type="NCBI Taxonomy" id="393310"/>
    <lineage>
        <taxon>Bacteria</taxon>
        <taxon>Pseudomonadati</taxon>
        <taxon>Pseudomonadota</taxon>
        <taxon>Alphaproteobacteria</taxon>
        <taxon>Rhodospirillales</taxon>
        <taxon>Azospirillaceae</taxon>
        <taxon>Skermanella</taxon>
    </lineage>
</organism>
<dbReference type="Pfam" id="PF07732">
    <property type="entry name" value="Cu-oxidase_3"/>
    <property type="match status" value="1"/>
</dbReference>
<dbReference type="InterPro" id="IPR033138">
    <property type="entry name" value="Cu_oxidase_CS"/>
</dbReference>
<evidence type="ECO:0000256" key="2">
    <source>
        <dbReference type="ARBA" id="ARBA00023002"/>
    </source>
</evidence>